<evidence type="ECO:0000256" key="2">
    <source>
        <dbReference type="ARBA" id="ARBA00007069"/>
    </source>
</evidence>
<organism evidence="12 13">
    <name type="scientific">Calidithermus roseus</name>
    <dbReference type="NCBI Taxonomy" id="1644118"/>
    <lineage>
        <taxon>Bacteria</taxon>
        <taxon>Thermotogati</taxon>
        <taxon>Deinococcota</taxon>
        <taxon>Deinococci</taxon>
        <taxon>Thermales</taxon>
        <taxon>Thermaceae</taxon>
        <taxon>Calidithermus</taxon>
    </lineage>
</organism>
<dbReference type="GO" id="GO:0005886">
    <property type="term" value="C:plasma membrane"/>
    <property type="evidence" value="ECO:0007669"/>
    <property type="project" value="UniProtKB-SubCell"/>
</dbReference>
<evidence type="ECO:0000256" key="3">
    <source>
        <dbReference type="ARBA" id="ARBA00022448"/>
    </source>
</evidence>
<evidence type="ECO:0000256" key="6">
    <source>
        <dbReference type="ARBA" id="ARBA00022692"/>
    </source>
</evidence>
<keyword evidence="5 10" id="KW-0500">Molybdenum</keyword>
<evidence type="ECO:0000256" key="10">
    <source>
        <dbReference type="RuleBase" id="RU365097"/>
    </source>
</evidence>
<keyword evidence="6 9" id="KW-0812">Transmembrane</keyword>
<keyword evidence="7 9" id="KW-1133">Transmembrane helix</keyword>
<comment type="caution">
    <text evidence="12">The sequence shown here is derived from an EMBL/GenBank/DDBJ whole genome shotgun (WGS) entry which is preliminary data.</text>
</comment>
<evidence type="ECO:0000256" key="4">
    <source>
        <dbReference type="ARBA" id="ARBA00022475"/>
    </source>
</evidence>
<feature type="transmembrane region" description="Helical" evidence="9">
    <location>
        <begin position="48"/>
        <end position="69"/>
    </location>
</feature>
<accession>A0A399EPA2</accession>
<evidence type="ECO:0000256" key="8">
    <source>
        <dbReference type="ARBA" id="ARBA00023136"/>
    </source>
</evidence>
<dbReference type="Proteomes" id="UP000265341">
    <property type="component" value="Unassembled WGS sequence"/>
</dbReference>
<keyword evidence="8 9" id="KW-0472">Membrane</keyword>
<protein>
    <recommendedName>
        <fullName evidence="10">Molybdenum transport system permease</fullName>
    </recommendedName>
</protein>
<dbReference type="NCBIfam" id="TIGR02141">
    <property type="entry name" value="modB_ABC"/>
    <property type="match status" value="1"/>
</dbReference>
<keyword evidence="4 10" id="KW-1003">Cell membrane</keyword>
<proteinExistence type="inferred from homology"/>
<comment type="subcellular location">
    <subcellularLocation>
        <location evidence="1 9">Cell membrane</location>
        <topology evidence="1 9">Multi-pass membrane protein</topology>
    </subcellularLocation>
</comment>
<dbReference type="Gene3D" id="1.10.3720.10">
    <property type="entry name" value="MetI-like"/>
    <property type="match status" value="1"/>
</dbReference>
<feature type="transmembrane region" description="Helical" evidence="9">
    <location>
        <begin position="89"/>
        <end position="110"/>
    </location>
</feature>
<dbReference type="PROSITE" id="PS50928">
    <property type="entry name" value="ABC_TM1"/>
    <property type="match status" value="1"/>
</dbReference>
<feature type="transmembrane region" description="Helical" evidence="9">
    <location>
        <begin position="192"/>
        <end position="210"/>
    </location>
</feature>
<dbReference type="InterPro" id="IPR000515">
    <property type="entry name" value="MetI-like"/>
</dbReference>
<dbReference type="EMBL" id="QWLA01000028">
    <property type="protein sequence ID" value="RIH86544.1"/>
    <property type="molecule type" value="Genomic_DNA"/>
</dbReference>
<evidence type="ECO:0000313" key="13">
    <source>
        <dbReference type="Proteomes" id="UP000265341"/>
    </source>
</evidence>
<dbReference type="Pfam" id="PF00528">
    <property type="entry name" value="BPD_transp_1"/>
    <property type="match status" value="1"/>
</dbReference>
<feature type="transmembrane region" description="Helical" evidence="9">
    <location>
        <begin position="12"/>
        <end position="36"/>
    </location>
</feature>
<evidence type="ECO:0000259" key="11">
    <source>
        <dbReference type="PROSITE" id="PS50928"/>
    </source>
</evidence>
<evidence type="ECO:0000256" key="7">
    <source>
        <dbReference type="ARBA" id="ARBA00022989"/>
    </source>
</evidence>
<evidence type="ECO:0000256" key="5">
    <source>
        <dbReference type="ARBA" id="ARBA00022505"/>
    </source>
</evidence>
<feature type="transmembrane region" description="Helical" evidence="9">
    <location>
        <begin position="131"/>
        <end position="153"/>
    </location>
</feature>
<sequence length="230" mass="25446">MNDQAFWQALWLTLKLCLTSTVLLLLLGIPVAWLLAHKRFLGKRLLESVVLLPLTLPPTVLGFYLLLLLGQNGPLAEYLGMQWAFRFEGLVVGSVLFSLPFALTAYREAFRALDPDLLQTARTLGARWPRLWLEVILPLSWPGILSGTLLAFAHTLGEFGVVLMIGGSIPGKTQVVSIYIYDQVQALRFDRAAEASGVLLLISLALLYAVRSLEDWWKSAIPSSTPSASR</sequence>
<dbReference type="GO" id="GO:0015098">
    <property type="term" value="F:molybdate ion transmembrane transporter activity"/>
    <property type="evidence" value="ECO:0007669"/>
    <property type="project" value="UniProtKB-UniRule"/>
</dbReference>
<comment type="function">
    <text evidence="10">Part of the binding-protein-dependent transport system for molybdenum; probably responsible for the translocation of the substrate across the membrane.</text>
</comment>
<keyword evidence="13" id="KW-1185">Reference proteome</keyword>
<dbReference type="RefSeq" id="WP_119277348.1">
    <property type="nucleotide sequence ID" value="NZ_QWLA01000028.1"/>
</dbReference>
<dbReference type="CDD" id="cd06261">
    <property type="entry name" value="TM_PBP2"/>
    <property type="match status" value="1"/>
</dbReference>
<dbReference type="InterPro" id="IPR011867">
    <property type="entry name" value="ModB_ABC"/>
</dbReference>
<reference evidence="12 13" key="1">
    <citation type="submission" date="2018-08" db="EMBL/GenBank/DDBJ databases">
        <title>Meiothermus roseus NBRC 110900 genome sequencing project.</title>
        <authorList>
            <person name="Da Costa M.S."/>
            <person name="Albuquerque L."/>
            <person name="Raposo P."/>
            <person name="Froufe H.J.C."/>
            <person name="Barroso C.S."/>
            <person name="Egas C."/>
        </authorList>
    </citation>
    <scope>NUCLEOTIDE SEQUENCE [LARGE SCALE GENOMIC DNA]</scope>
    <source>
        <strain evidence="12 13">NBRC 110900</strain>
    </source>
</reference>
<gene>
    <name evidence="12" type="primary">modB</name>
    <name evidence="12" type="ORF">Mrose_01683</name>
</gene>
<evidence type="ECO:0000313" key="12">
    <source>
        <dbReference type="EMBL" id="RIH86544.1"/>
    </source>
</evidence>
<comment type="similarity">
    <text evidence="2 10">Belongs to the binding-protein-dependent transport system permease family. CysTW subfamily.</text>
</comment>
<keyword evidence="3 9" id="KW-0813">Transport</keyword>
<evidence type="ECO:0000256" key="1">
    <source>
        <dbReference type="ARBA" id="ARBA00004651"/>
    </source>
</evidence>
<dbReference type="AlphaFoldDB" id="A0A399EPA2"/>
<dbReference type="SUPFAM" id="SSF161098">
    <property type="entry name" value="MetI-like"/>
    <property type="match status" value="1"/>
</dbReference>
<dbReference type="InterPro" id="IPR035906">
    <property type="entry name" value="MetI-like_sf"/>
</dbReference>
<feature type="transmembrane region" description="Helical" evidence="9">
    <location>
        <begin position="159"/>
        <end position="180"/>
    </location>
</feature>
<dbReference type="PANTHER" id="PTHR30183">
    <property type="entry name" value="MOLYBDENUM TRANSPORT SYSTEM PERMEASE PROTEIN MODB"/>
    <property type="match status" value="1"/>
</dbReference>
<name>A0A399EPA2_9DEIN</name>
<feature type="domain" description="ABC transmembrane type-1" evidence="11">
    <location>
        <begin position="10"/>
        <end position="210"/>
    </location>
</feature>
<dbReference type="OrthoDB" id="9795403at2"/>
<evidence type="ECO:0000256" key="9">
    <source>
        <dbReference type="RuleBase" id="RU363032"/>
    </source>
</evidence>
<dbReference type="PANTHER" id="PTHR30183:SF8">
    <property type="entry name" value="MOLYBDENUM TRANSPORT SYSTEM PERMEASE"/>
    <property type="match status" value="1"/>
</dbReference>